<dbReference type="PROSITE" id="PS51462">
    <property type="entry name" value="NUDIX"/>
    <property type="match status" value="1"/>
</dbReference>
<dbReference type="Proteomes" id="UP001622612">
    <property type="component" value="Chromosome"/>
</dbReference>
<name>A0ABZ2TL32_9BACT</name>
<evidence type="ECO:0000259" key="6">
    <source>
        <dbReference type="PROSITE" id="PS51462"/>
    </source>
</evidence>
<evidence type="ECO:0000256" key="4">
    <source>
        <dbReference type="ARBA" id="ARBA00022801"/>
    </source>
</evidence>
<evidence type="ECO:0000313" key="8">
    <source>
        <dbReference type="Proteomes" id="UP001622612"/>
    </source>
</evidence>
<evidence type="ECO:0000256" key="3">
    <source>
        <dbReference type="ARBA" id="ARBA00022741"/>
    </source>
</evidence>
<dbReference type="Pfam" id="PF00293">
    <property type="entry name" value="NUDIX"/>
    <property type="match status" value="1"/>
</dbReference>
<dbReference type="RefSeq" id="WP_405311451.1">
    <property type="nucleotide sequence ID" value="NZ_CP088155.1"/>
</dbReference>
<dbReference type="InterPro" id="IPR000086">
    <property type="entry name" value="NUDIX_hydrolase_dom"/>
</dbReference>
<evidence type="ECO:0000256" key="5">
    <source>
        <dbReference type="ARBA" id="ARBA00032644"/>
    </source>
</evidence>
<sequence>MKYEKSCGALIFKMIKNKLFVLLIKQTNREWGFPKGHVENIDATDFDTAIREVKEETNLDIKIFKNAPIYKITYYPYEGCMKEVCFFIAISTSYKIYKQKEEILKIKWVSINKAFDILSHKESKDVLKNAIKWFDENIINQIY</sequence>
<keyword evidence="3" id="KW-0547">Nucleotide-binding</keyword>
<protein>
    <recommendedName>
        <fullName evidence="2">Bis(5'-nucleosyl)-tetraphosphatase [asymmetrical]</fullName>
    </recommendedName>
    <alternativeName>
        <fullName evidence="5">Diadenosine 5',5'''-P1,P4-tetraphosphate asymmetrical hydrolase</fullName>
    </alternativeName>
</protein>
<evidence type="ECO:0000256" key="2">
    <source>
        <dbReference type="ARBA" id="ARBA00018911"/>
    </source>
</evidence>
<dbReference type="PANTHER" id="PTHR21340:SF0">
    <property type="entry name" value="BIS(5'-NUCLEOSYL)-TETRAPHOSPHATASE [ASYMMETRICAL]"/>
    <property type="match status" value="1"/>
</dbReference>
<dbReference type="EMBL" id="CP088155">
    <property type="protein sequence ID" value="WYM97163.1"/>
    <property type="molecule type" value="Genomic_DNA"/>
</dbReference>
<dbReference type="InterPro" id="IPR051325">
    <property type="entry name" value="Nudix_hydrolase_domain"/>
</dbReference>
<evidence type="ECO:0000256" key="1">
    <source>
        <dbReference type="ARBA" id="ARBA00005582"/>
    </source>
</evidence>
<keyword evidence="8" id="KW-1185">Reference proteome</keyword>
<accession>A0ABZ2TL32</accession>
<dbReference type="InterPro" id="IPR003565">
    <property type="entry name" value="Tetra_PHTase"/>
</dbReference>
<gene>
    <name evidence="7" type="ORF">LQ356_03105</name>
</gene>
<dbReference type="Gene3D" id="3.90.79.10">
    <property type="entry name" value="Nucleoside Triphosphate Pyrophosphohydrolase"/>
    <property type="match status" value="1"/>
</dbReference>
<reference evidence="7" key="1">
    <citation type="submission" date="2021-11" db="EMBL/GenBank/DDBJ databases">
        <title>The first genome sequence of unculturable Mycoplasma faucium obtained by de novo assembly of metagenomic reads.</title>
        <authorList>
            <person name="Sabat A.J."/>
            <person name="Bathoorn E."/>
            <person name="Akkerboom V."/>
            <person name="Friedrich A.W."/>
        </authorList>
    </citation>
    <scope>NUCLEOTIDE SEQUENCE [LARGE SCALE GENOMIC DNA]</scope>
    <source>
        <strain evidence="7">UMCG-MFM1</strain>
    </source>
</reference>
<dbReference type="CDD" id="cd03428">
    <property type="entry name" value="NUDIX_Ap4A_Nudt2"/>
    <property type="match status" value="1"/>
</dbReference>
<organism evidence="7 8">
    <name type="scientific">Metamycoplasma faucium</name>
    <dbReference type="NCBI Taxonomy" id="56142"/>
    <lineage>
        <taxon>Bacteria</taxon>
        <taxon>Bacillati</taxon>
        <taxon>Mycoplasmatota</taxon>
        <taxon>Mycoplasmoidales</taxon>
        <taxon>Metamycoplasmataceae</taxon>
        <taxon>Metamycoplasma</taxon>
    </lineage>
</organism>
<dbReference type="PANTHER" id="PTHR21340">
    <property type="entry name" value="DIADENOSINE 5,5-P1,P4-TETRAPHOSPHATE PYROPHOSPHOHYDROLASE MUTT"/>
    <property type="match status" value="1"/>
</dbReference>
<comment type="similarity">
    <text evidence="1">Belongs to the Nudix hydrolase family.</text>
</comment>
<dbReference type="SUPFAM" id="SSF55811">
    <property type="entry name" value="Nudix"/>
    <property type="match status" value="1"/>
</dbReference>
<keyword evidence="4" id="KW-0378">Hydrolase</keyword>
<dbReference type="InterPro" id="IPR015797">
    <property type="entry name" value="NUDIX_hydrolase-like_dom_sf"/>
</dbReference>
<feature type="domain" description="Nudix hydrolase" evidence="6">
    <location>
        <begin position="2"/>
        <end position="132"/>
    </location>
</feature>
<evidence type="ECO:0000313" key="7">
    <source>
        <dbReference type="EMBL" id="WYM97163.1"/>
    </source>
</evidence>
<proteinExistence type="inferred from homology"/>